<evidence type="ECO:0000256" key="4">
    <source>
        <dbReference type="ARBA" id="ARBA00022679"/>
    </source>
</evidence>
<evidence type="ECO:0000256" key="1">
    <source>
        <dbReference type="ARBA" id="ARBA00001113"/>
    </source>
</evidence>
<dbReference type="GO" id="GO:0019563">
    <property type="term" value="P:glycerol catabolic process"/>
    <property type="evidence" value="ECO:0007669"/>
    <property type="project" value="TreeGrafter"/>
</dbReference>
<keyword evidence="4" id="KW-0808">Transferase</keyword>
<feature type="domain" description="DhaL" evidence="9">
    <location>
        <begin position="20"/>
        <end position="213"/>
    </location>
</feature>
<evidence type="ECO:0000256" key="8">
    <source>
        <dbReference type="ARBA" id="ARBA00055771"/>
    </source>
</evidence>
<comment type="catalytic activity">
    <reaction evidence="1">
        <text>dihydroxyacetone + phosphoenolpyruvate = dihydroxyacetone phosphate + pyruvate</text>
        <dbReference type="Rhea" id="RHEA:18381"/>
        <dbReference type="ChEBI" id="CHEBI:15361"/>
        <dbReference type="ChEBI" id="CHEBI:16016"/>
        <dbReference type="ChEBI" id="CHEBI:57642"/>
        <dbReference type="ChEBI" id="CHEBI:58702"/>
        <dbReference type="EC" id="2.7.1.121"/>
    </reaction>
</comment>
<dbReference type="InterPro" id="IPR036117">
    <property type="entry name" value="DhaL_dom_sf"/>
</dbReference>
<dbReference type="EMBL" id="CP022315">
    <property type="protein sequence ID" value="ASK62603.1"/>
    <property type="molecule type" value="Genomic_DNA"/>
</dbReference>
<evidence type="ECO:0000256" key="7">
    <source>
        <dbReference type="ARBA" id="ARBA00046577"/>
    </source>
</evidence>
<name>A0A220U4F2_9BACI</name>
<dbReference type="FunFam" id="1.25.40.340:FF:000002">
    <property type="entry name" value="Dihydroxyacetone kinase, L subunit"/>
    <property type="match status" value="1"/>
</dbReference>
<evidence type="ECO:0000259" key="9">
    <source>
        <dbReference type="PROSITE" id="PS51480"/>
    </source>
</evidence>
<comment type="subunit">
    <text evidence="7">Homodimer. The dihydroxyacetone kinase complex is composed of a homodimer of DhaM, a homodimer of DhaK and the subunit DhaL.</text>
</comment>
<dbReference type="InterPro" id="IPR012737">
    <property type="entry name" value="DhaK_L_YcgS"/>
</dbReference>
<dbReference type="GO" id="GO:0004371">
    <property type="term" value="F:glycerone kinase activity"/>
    <property type="evidence" value="ECO:0007669"/>
    <property type="project" value="InterPro"/>
</dbReference>
<keyword evidence="6" id="KW-0319">Glycerol metabolism</keyword>
<keyword evidence="11" id="KW-1185">Reference proteome</keyword>
<dbReference type="Pfam" id="PF02734">
    <property type="entry name" value="Dak2"/>
    <property type="match status" value="1"/>
</dbReference>
<dbReference type="SUPFAM" id="SSF101473">
    <property type="entry name" value="DhaL-like"/>
    <property type="match status" value="1"/>
</dbReference>
<dbReference type="PANTHER" id="PTHR28629">
    <property type="entry name" value="TRIOKINASE/FMN CYCLASE"/>
    <property type="match status" value="1"/>
</dbReference>
<evidence type="ECO:0000256" key="2">
    <source>
        <dbReference type="ARBA" id="ARBA00004745"/>
    </source>
</evidence>
<dbReference type="PANTHER" id="PTHR28629:SF4">
    <property type="entry name" value="TRIOKINASE_FMN CYCLASE"/>
    <property type="match status" value="1"/>
</dbReference>
<dbReference type="NCBIfam" id="TIGR02365">
    <property type="entry name" value="dha_L_ycgS"/>
    <property type="match status" value="1"/>
</dbReference>
<evidence type="ECO:0000313" key="11">
    <source>
        <dbReference type="Proteomes" id="UP000198312"/>
    </source>
</evidence>
<reference evidence="10 11" key="1">
    <citation type="submission" date="2017-07" db="EMBL/GenBank/DDBJ databases">
        <title>Virgibacillus sp. LM2416.</title>
        <authorList>
            <person name="Tak E.J."/>
            <person name="Bae J.-W."/>
        </authorList>
    </citation>
    <scope>NUCLEOTIDE SEQUENCE [LARGE SCALE GENOMIC DNA]</scope>
    <source>
        <strain evidence="10 11">LM2416</strain>
    </source>
</reference>
<evidence type="ECO:0000313" key="10">
    <source>
        <dbReference type="EMBL" id="ASK62603.1"/>
    </source>
</evidence>
<dbReference type="GO" id="GO:0047324">
    <property type="term" value="F:phosphoenolpyruvate-glycerone phosphotransferase activity"/>
    <property type="evidence" value="ECO:0007669"/>
    <property type="project" value="UniProtKB-EC"/>
</dbReference>
<dbReference type="PROSITE" id="PS51480">
    <property type="entry name" value="DHAL"/>
    <property type="match status" value="1"/>
</dbReference>
<comment type="function">
    <text evidence="8">ADP-binding subunit of the dihydroxyacetone kinase, which is responsible for the phosphoenolpyruvate (PEP)-dependent phosphorylation of dihydroxyacetone. DhaL-ADP is converted to DhaL-ATP via a phosphoryl group transfer from DhaM and transmits it to dihydroxyacetone binds to DhaK.</text>
</comment>
<evidence type="ECO:0000256" key="5">
    <source>
        <dbReference type="ARBA" id="ARBA00022777"/>
    </source>
</evidence>
<proteinExistence type="predicted"/>
<dbReference type="InterPro" id="IPR004007">
    <property type="entry name" value="DhaL_dom"/>
</dbReference>
<dbReference type="InterPro" id="IPR050861">
    <property type="entry name" value="Dihydroxyacetone_Kinase"/>
</dbReference>
<accession>A0A220U4F2</accession>
<comment type="pathway">
    <text evidence="2">Polyol metabolism; glycerol degradation.</text>
</comment>
<dbReference type="AlphaFoldDB" id="A0A220U4F2"/>
<organism evidence="10 11">
    <name type="scientific">Virgibacillus phasianinus</name>
    <dbReference type="NCBI Taxonomy" id="2017483"/>
    <lineage>
        <taxon>Bacteria</taxon>
        <taxon>Bacillati</taxon>
        <taxon>Bacillota</taxon>
        <taxon>Bacilli</taxon>
        <taxon>Bacillales</taxon>
        <taxon>Bacillaceae</taxon>
        <taxon>Virgibacillus</taxon>
    </lineage>
</organism>
<protein>
    <recommendedName>
        <fullName evidence="3">phosphoenolpyruvate--glycerone phosphotransferase</fullName>
        <ecNumber evidence="3">2.7.1.121</ecNumber>
    </recommendedName>
</protein>
<evidence type="ECO:0000256" key="3">
    <source>
        <dbReference type="ARBA" id="ARBA00012095"/>
    </source>
</evidence>
<dbReference type="Gene3D" id="1.25.40.340">
    <property type="match status" value="1"/>
</dbReference>
<evidence type="ECO:0000256" key="6">
    <source>
        <dbReference type="ARBA" id="ARBA00022798"/>
    </source>
</evidence>
<gene>
    <name evidence="10" type="primary">dhaL</name>
    <name evidence="10" type="ORF">CFK37_10785</name>
</gene>
<dbReference type="SMART" id="SM01120">
    <property type="entry name" value="Dak2"/>
    <property type="match status" value="1"/>
</dbReference>
<dbReference type="OrthoDB" id="9800291at2"/>
<sequence length="219" mass="24070">MPQHFEPSKGGNTVQVLQVEQTVQWMDKTNTKIQENKEYLTTLDQAIGDGDHGINISRGFQEVMNKVSGQAYEHVADVMKDVAMTLMSKVGGAAGPLYGTAFLKLSMTFKGQDVDYALFSQGIEDALNGVKQRGKSDTGEKTLVDVWSAVSERLKQEEKFDGSVLEETARTAMENTKDTLATKGRAAYLKERSIGHLDPGSVSSFYLFEAFAEVINEGE</sequence>
<dbReference type="EC" id="2.7.1.121" evidence="3"/>
<keyword evidence="5 10" id="KW-0418">Kinase</keyword>
<dbReference type="GO" id="GO:0005829">
    <property type="term" value="C:cytosol"/>
    <property type="evidence" value="ECO:0007669"/>
    <property type="project" value="TreeGrafter"/>
</dbReference>
<dbReference type="KEGG" id="vil:CFK37_10785"/>
<dbReference type="Proteomes" id="UP000198312">
    <property type="component" value="Chromosome"/>
</dbReference>